<dbReference type="AlphaFoldDB" id="A0A4Z0R1L5"/>
<organism evidence="1 2">
    <name type="scientific">Desulfosporosinus fructosivorans</name>
    <dbReference type="NCBI Taxonomy" id="2018669"/>
    <lineage>
        <taxon>Bacteria</taxon>
        <taxon>Bacillati</taxon>
        <taxon>Bacillota</taxon>
        <taxon>Clostridia</taxon>
        <taxon>Eubacteriales</taxon>
        <taxon>Desulfitobacteriaceae</taxon>
        <taxon>Desulfosporosinus</taxon>
    </lineage>
</organism>
<evidence type="ECO:0000313" key="2">
    <source>
        <dbReference type="Proteomes" id="UP000298460"/>
    </source>
</evidence>
<protein>
    <submittedName>
        <fullName evidence="1">Uncharacterized protein</fullName>
    </submittedName>
</protein>
<comment type="caution">
    <text evidence="1">The sequence shown here is derived from an EMBL/GenBank/DDBJ whole genome shotgun (WGS) entry which is preliminary data.</text>
</comment>
<accession>A0A4Z0R1L5</accession>
<keyword evidence="2" id="KW-1185">Reference proteome</keyword>
<proteinExistence type="predicted"/>
<name>A0A4Z0R1L5_9FIRM</name>
<dbReference type="Proteomes" id="UP000298460">
    <property type="component" value="Unassembled WGS sequence"/>
</dbReference>
<reference evidence="1 2" key="1">
    <citation type="submission" date="2019-03" db="EMBL/GenBank/DDBJ databases">
        <title>Draft Genome Sequence of Desulfosporosinus fructosivorans Strain 63.6F, Isolated from Marine Sediment in the Baltic Sea.</title>
        <authorList>
            <person name="Hausmann B."/>
            <person name="Vandieken V."/>
            <person name="Pjevac P."/>
            <person name="Schreck K."/>
            <person name="Herbold C.W."/>
            <person name="Loy A."/>
        </authorList>
    </citation>
    <scope>NUCLEOTIDE SEQUENCE [LARGE SCALE GENOMIC DNA]</scope>
    <source>
        <strain evidence="1 2">63.6F</strain>
    </source>
</reference>
<dbReference type="RefSeq" id="WP_135551610.1">
    <property type="nucleotide sequence ID" value="NZ_SPQQ01000013.1"/>
</dbReference>
<evidence type="ECO:0000313" key="1">
    <source>
        <dbReference type="EMBL" id="TGE35516.1"/>
    </source>
</evidence>
<dbReference type="OrthoDB" id="1661308at2"/>
<gene>
    <name evidence="1" type="ORF">E4K67_24670</name>
</gene>
<sequence>MEFVTCTGITANEADSQPLGYLTEAYRQQVTLNLPLREVVQIDQAYAGGLCGLCGLCGRSSQYFLSVNLLSLHLASSVIYLSI</sequence>
<dbReference type="EMBL" id="SPQQ01000013">
    <property type="protein sequence ID" value="TGE35516.1"/>
    <property type="molecule type" value="Genomic_DNA"/>
</dbReference>